<dbReference type="PANTHER" id="PTHR13085">
    <property type="entry name" value="MICROSOMAL SIGNAL PEPTIDASE 25 KDA SUBUNIT"/>
    <property type="match status" value="1"/>
</dbReference>
<organism evidence="10 11">
    <name type="scientific">Ascodesmis nigricans</name>
    <dbReference type="NCBI Taxonomy" id="341454"/>
    <lineage>
        <taxon>Eukaryota</taxon>
        <taxon>Fungi</taxon>
        <taxon>Dikarya</taxon>
        <taxon>Ascomycota</taxon>
        <taxon>Pezizomycotina</taxon>
        <taxon>Pezizomycetes</taxon>
        <taxon>Pezizales</taxon>
        <taxon>Ascodesmidaceae</taxon>
        <taxon>Ascodesmis</taxon>
    </lineage>
</organism>
<dbReference type="EMBL" id="ML220113">
    <property type="protein sequence ID" value="TGZ84042.1"/>
    <property type="molecule type" value="Genomic_DNA"/>
</dbReference>
<dbReference type="InParanoid" id="A0A4S2N455"/>
<evidence type="ECO:0000256" key="7">
    <source>
        <dbReference type="ARBA" id="ARBA00023136"/>
    </source>
</evidence>
<reference evidence="10 11" key="1">
    <citation type="submission" date="2019-04" db="EMBL/GenBank/DDBJ databases">
        <title>Comparative genomics and transcriptomics to analyze fruiting body development in filamentous ascomycetes.</title>
        <authorList>
            <consortium name="DOE Joint Genome Institute"/>
            <person name="Lutkenhaus R."/>
            <person name="Traeger S."/>
            <person name="Breuer J."/>
            <person name="Kuo A."/>
            <person name="Lipzen A."/>
            <person name="Pangilinan J."/>
            <person name="Dilworth D."/>
            <person name="Sandor L."/>
            <person name="Poggeler S."/>
            <person name="Barry K."/>
            <person name="Grigoriev I.V."/>
            <person name="Nowrousian M."/>
        </authorList>
    </citation>
    <scope>NUCLEOTIDE SEQUENCE [LARGE SCALE GENOMIC DNA]</scope>
    <source>
        <strain evidence="10 11">CBS 389.68</strain>
    </source>
</reference>
<accession>A0A4S2N455</accession>
<dbReference type="GO" id="GO:0045047">
    <property type="term" value="P:protein targeting to ER"/>
    <property type="evidence" value="ECO:0007669"/>
    <property type="project" value="TreeGrafter"/>
</dbReference>
<keyword evidence="4 9" id="KW-0812">Transmembrane</keyword>
<dbReference type="InterPro" id="IPR009582">
    <property type="entry name" value="Spc2/SPCS2"/>
</dbReference>
<name>A0A4S2N455_9PEZI</name>
<evidence type="ECO:0000256" key="3">
    <source>
        <dbReference type="ARBA" id="ARBA00017057"/>
    </source>
</evidence>
<dbReference type="AlphaFoldDB" id="A0A4S2N455"/>
<keyword evidence="6 9" id="KW-1133">Transmembrane helix</keyword>
<dbReference type="GO" id="GO:0005787">
    <property type="term" value="C:signal peptidase complex"/>
    <property type="evidence" value="ECO:0007669"/>
    <property type="project" value="InterPro"/>
</dbReference>
<evidence type="ECO:0000313" key="10">
    <source>
        <dbReference type="EMBL" id="TGZ84042.1"/>
    </source>
</evidence>
<protein>
    <recommendedName>
        <fullName evidence="3">Signal peptidase complex subunit 2</fullName>
    </recommendedName>
</protein>
<keyword evidence="5" id="KW-0256">Endoplasmic reticulum</keyword>
<dbReference type="FunCoup" id="A0A4S2N455">
    <property type="interactions" value="75"/>
</dbReference>
<evidence type="ECO:0000256" key="1">
    <source>
        <dbReference type="ARBA" id="ARBA00004477"/>
    </source>
</evidence>
<dbReference type="Proteomes" id="UP000298138">
    <property type="component" value="Unassembled WGS sequence"/>
</dbReference>
<dbReference type="STRING" id="341454.A0A4S2N455"/>
<evidence type="ECO:0000256" key="2">
    <source>
        <dbReference type="ARBA" id="ARBA00007324"/>
    </source>
</evidence>
<evidence type="ECO:0000256" key="4">
    <source>
        <dbReference type="ARBA" id="ARBA00022692"/>
    </source>
</evidence>
<keyword evidence="11" id="KW-1185">Reference proteome</keyword>
<dbReference type="PANTHER" id="PTHR13085:SF0">
    <property type="entry name" value="SIGNAL PEPTIDASE COMPLEX SUBUNIT 2"/>
    <property type="match status" value="1"/>
</dbReference>
<evidence type="ECO:0000256" key="6">
    <source>
        <dbReference type="ARBA" id="ARBA00022989"/>
    </source>
</evidence>
<comment type="subcellular location">
    <subcellularLocation>
        <location evidence="1">Endoplasmic reticulum membrane</location>
        <topology evidence="1">Multi-pass membrane protein</topology>
    </subcellularLocation>
</comment>
<feature type="transmembrane region" description="Helical" evidence="9">
    <location>
        <begin position="41"/>
        <end position="59"/>
    </location>
</feature>
<comment type="similarity">
    <text evidence="2">Belongs to the SPCS2 family.</text>
</comment>
<sequence>MDERPKANLNAIAELKNTTDDAIAPYMESLGFKQSHLLTDVRLGLGFVACAIAAATFYYDYTLGFEKTKGYTVYAVVAYFVLNTILTVWIWWIEGNTVYLGKKGDVTIKFESSSKKYTPIYELRIVTTRGKEAPKTAEVQNPYSGWFDQLGFFVPKPFHAFITNSVPLLAKNEPEAVGSVAKSKKAKA</sequence>
<evidence type="ECO:0000256" key="9">
    <source>
        <dbReference type="SAM" id="Phobius"/>
    </source>
</evidence>
<gene>
    <name evidence="10" type="ORF">EX30DRAFT_338608</name>
</gene>
<evidence type="ECO:0000256" key="5">
    <source>
        <dbReference type="ARBA" id="ARBA00022824"/>
    </source>
</evidence>
<proteinExistence type="inferred from homology"/>
<evidence type="ECO:0000313" key="11">
    <source>
        <dbReference type="Proteomes" id="UP000298138"/>
    </source>
</evidence>
<evidence type="ECO:0000256" key="8">
    <source>
        <dbReference type="ARBA" id="ARBA00045608"/>
    </source>
</evidence>
<dbReference type="GO" id="GO:0006465">
    <property type="term" value="P:signal peptide processing"/>
    <property type="evidence" value="ECO:0007669"/>
    <property type="project" value="InterPro"/>
</dbReference>
<dbReference type="Pfam" id="PF06703">
    <property type="entry name" value="SPC25"/>
    <property type="match status" value="1"/>
</dbReference>
<feature type="transmembrane region" description="Helical" evidence="9">
    <location>
        <begin position="71"/>
        <end position="93"/>
    </location>
</feature>
<dbReference type="OrthoDB" id="29558at2759"/>
<comment type="function">
    <text evidence="8">Component of the signal peptidase complex (SPC) which catalyzes the cleavage of N-terminal signal sequences from nascent proteins as they are translocated into the lumen of the endoplasmic reticulum. Enhances the enzymatic activity of SPC and facilitates the interactions between different components of the translocation site.</text>
</comment>
<keyword evidence="7 9" id="KW-0472">Membrane</keyword>